<evidence type="ECO:0000259" key="14">
    <source>
        <dbReference type="Pfam" id="PF00593"/>
    </source>
</evidence>
<evidence type="ECO:0000256" key="4">
    <source>
        <dbReference type="ARBA" id="ARBA00022692"/>
    </source>
</evidence>
<dbReference type="PROSITE" id="PS00430">
    <property type="entry name" value="TONB_DEPENDENT_REC_1"/>
    <property type="match status" value="1"/>
</dbReference>
<dbReference type="PANTHER" id="PTHR47234">
    <property type="match status" value="1"/>
</dbReference>
<evidence type="ECO:0000256" key="10">
    <source>
        <dbReference type="PROSITE-ProRule" id="PRU10143"/>
    </source>
</evidence>
<evidence type="ECO:0000256" key="9">
    <source>
        <dbReference type="PROSITE-ProRule" id="PRU01360"/>
    </source>
</evidence>
<evidence type="ECO:0000256" key="1">
    <source>
        <dbReference type="ARBA" id="ARBA00004571"/>
    </source>
</evidence>
<dbReference type="EMBL" id="RYZR01000005">
    <property type="protein sequence ID" value="RUL64121.1"/>
    <property type="molecule type" value="Genomic_DNA"/>
</dbReference>
<reference evidence="16 17" key="1">
    <citation type="submission" date="2018-12" db="EMBL/GenBank/DDBJ databases">
        <title>Dyella dinghuensis sp. nov. DHOA06 and Dyella choica sp. nov. 4M-K27, isolated from forest soil.</title>
        <authorList>
            <person name="Qiu L.-H."/>
            <person name="Gao Z.-H."/>
        </authorList>
    </citation>
    <scope>NUCLEOTIDE SEQUENCE [LARGE SCALE GENOMIC DNA]</scope>
    <source>
        <strain evidence="16 17">DHOA06</strain>
    </source>
</reference>
<evidence type="ECO:0000256" key="6">
    <source>
        <dbReference type="ARBA" id="ARBA00023077"/>
    </source>
</evidence>
<keyword evidence="3 9" id="KW-1134">Transmembrane beta strand</keyword>
<dbReference type="Proteomes" id="UP000267077">
    <property type="component" value="Unassembled WGS sequence"/>
</dbReference>
<evidence type="ECO:0000313" key="16">
    <source>
        <dbReference type="EMBL" id="RUL64121.1"/>
    </source>
</evidence>
<feature type="domain" description="TonB-dependent receptor plug" evidence="15">
    <location>
        <begin position="84"/>
        <end position="201"/>
    </location>
</feature>
<keyword evidence="7 9" id="KW-0472">Membrane</keyword>
<feature type="compositionally biased region" description="Low complexity" evidence="12">
    <location>
        <begin position="45"/>
        <end position="63"/>
    </location>
</feature>
<accession>A0A3S0REA9</accession>
<dbReference type="InterPro" id="IPR036942">
    <property type="entry name" value="Beta-barrel_TonB_sf"/>
</dbReference>
<evidence type="ECO:0000256" key="13">
    <source>
        <dbReference type="SAM" id="SignalP"/>
    </source>
</evidence>
<dbReference type="PROSITE" id="PS52016">
    <property type="entry name" value="TONB_DEPENDENT_REC_3"/>
    <property type="match status" value="1"/>
</dbReference>
<keyword evidence="2 9" id="KW-0813">Transport</keyword>
<feature type="domain" description="TonB-dependent receptor-like beta-barrel" evidence="14">
    <location>
        <begin position="423"/>
        <end position="925"/>
    </location>
</feature>
<evidence type="ECO:0000256" key="3">
    <source>
        <dbReference type="ARBA" id="ARBA00022452"/>
    </source>
</evidence>
<protein>
    <submittedName>
        <fullName evidence="16">TonB-dependent receptor</fullName>
    </submittedName>
</protein>
<proteinExistence type="inferred from homology"/>
<dbReference type="Pfam" id="PF07715">
    <property type="entry name" value="Plug"/>
    <property type="match status" value="1"/>
</dbReference>
<evidence type="ECO:0000256" key="7">
    <source>
        <dbReference type="ARBA" id="ARBA00023136"/>
    </source>
</evidence>
<dbReference type="PANTHER" id="PTHR47234:SF1">
    <property type="entry name" value="TONB-DEPENDENT RECEPTOR"/>
    <property type="match status" value="1"/>
</dbReference>
<name>A0A3S0REA9_9GAMM</name>
<comment type="subcellular location">
    <subcellularLocation>
        <location evidence="1 9">Cell outer membrane</location>
        <topology evidence="1 9">Multi-pass membrane protein</topology>
    </subcellularLocation>
</comment>
<evidence type="ECO:0000259" key="15">
    <source>
        <dbReference type="Pfam" id="PF07715"/>
    </source>
</evidence>
<dbReference type="SUPFAM" id="SSF56935">
    <property type="entry name" value="Porins"/>
    <property type="match status" value="1"/>
</dbReference>
<comment type="caution">
    <text evidence="16">The sequence shown here is derived from an EMBL/GenBank/DDBJ whole genome shotgun (WGS) entry which is preliminary data.</text>
</comment>
<keyword evidence="16" id="KW-0675">Receptor</keyword>
<comment type="similarity">
    <text evidence="9 11">Belongs to the TonB-dependent receptor family.</text>
</comment>
<keyword evidence="5 13" id="KW-0732">Signal</keyword>
<dbReference type="GO" id="GO:0009279">
    <property type="term" value="C:cell outer membrane"/>
    <property type="evidence" value="ECO:0007669"/>
    <property type="project" value="UniProtKB-SubCell"/>
</dbReference>
<dbReference type="Pfam" id="PF00593">
    <property type="entry name" value="TonB_dep_Rec_b-barrel"/>
    <property type="match status" value="1"/>
</dbReference>
<feature type="signal peptide" evidence="13">
    <location>
        <begin position="1"/>
        <end position="24"/>
    </location>
</feature>
<dbReference type="RefSeq" id="WP_126673399.1">
    <property type="nucleotide sequence ID" value="NZ_RYZR01000005.1"/>
</dbReference>
<dbReference type="AlphaFoldDB" id="A0A3S0REA9"/>
<organism evidence="16 17">
    <name type="scientific">Dyella dinghuensis</name>
    <dbReference type="NCBI Taxonomy" id="1920169"/>
    <lineage>
        <taxon>Bacteria</taxon>
        <taxon>Pseudomonadati</taxon>
        <taxon>Pseudomonadota</taxon>
        <taxon>Gammaproteobacteria</taxon>
        <taxon>Lysobacterales</taxon>
        <taxon>Rhodanobacteraceae</taxon>
        <taxon>Dyella</taxon>
    </lineage>
</organism>
<gene>
    <name evidence="16" type="ORF">EKH79_08670</name>
</gene>
<feature type="chain" id="PRO_5018631101" evidence="13">
    <location>
        <begin position="25"/>
        <end position="966"/>
    </location>
</feature>
<dbReference type="Gene3D" id="2.40.170.20">
    <property type="entry name" value="TonB-dependent receptor, beta-barrel domain"/>
    <property type="match status" value="1"/>
</dbReference>
<evidence type="ECO:0000313" key="17">
    <source>
        <dbReference type="Proteomes" id="UP000267077"/>
    </source>
</evidence>
<dbReference type="InterPro" id="IPR010916">
    <property type="entry name" value="TonB_box_CS"/>
</dbReference>
<feature type="region of interest" description="Disordered" evidence="12">
    <location>
        <begin position="43"/>
        <end position="66"/>
    </location>
</feature>
<keyword evidence="8 9" id="KW-0998">Cell outer membrane</keyword>
<keyword evidence="6 10" id="KW-0798">TonB box</keyword>
<sequence length="966" mass="104799">MLKKPVAAAILAALSIGVVANVYADTTPTANPSTSTAVNIAAAPQDTTQQSTSTDQSTSGTQDQKAKRLDTVVVSGSLINNAQIQTATPTYTITAADIQARGFNSVTDVLQSSVFATGSVQGPQESGGFTQGAQTISLYGLNPEYTLTLIDGKPITQFGQLYNGQSNFTNISNIPISMVDHIDIIPGGGSSIYGSQAIAGVVNIVTKQHMDGVEVLVRAGGYDGGGGASQRIAISFGHDYGKLNVLGSFEFDNQSPMWAYQRDFTATTPHDEPVATIPDYGNINEYTGAIQGYISPPNGCGPMSGLFNGTTNETTSSVAGRYGTYCGSQHVLGYTTMLNQSRSYDGMLKLRYDLNDHVRLYSDVLMDVQTQKFTPGSDFIWWGPIDQNNYPSGLIEDAKTGDILDPERIFAPEEVGNNYYNELTRQFDLMYQADVGANGTFGDSNWNWDAYFLRSGDRTSVSAPERLASAVDGYFNSILGPSLGMDPNTGLNMYNPNYAKFFTPLTPAQIASFTVPVEENSNTWVNNARATISNDSLFHLPGGDAGFAALIEGGSEAWYEPANPLVEAGDIWGQTATSGGGTRNHAATAFQLNLPVFKPLTFDISGRYDRYSLPQGGETNGKFTFKAGVEYRPFDTLLLRGNYATSFLAPDMSALYLGPSGNYQSVTDYYLCQVQNGGKNCASDFSEEVEGTLYSNKDLKPTTAKSWTGGFVWAPLNNMSFSVDYLHIAITNEIAPQPADLLMRQDSQCLLGQLPANSQICQTVVGPNGNDGQVQRNAVTGQVSTISQYYINISNEVTDSITSELKYQFSPTPVGTFGLQFDYNDMLKHSYQIYPGSLPINQLTNPLYSSEFKSIVSGALNWSLHDKYASTLYWHRYGSSPNYTGMVDGPNFPGAGSVAPWITFNYSFTYTPIPGLDLSLLVNNLTNKMPPRDPSYTAFPFFNTENYNVYGREIMGQIDYRFGGSK</sequence>
<evidence type="ECO:0000256" key="5">
    <source>
        <dbReference type="ARBA" id="ARBA00022729"/>
    </source>
</evidence>
<keyword evidence="4 9" id="KW-0812">Transmembrane</keyword>
<dbReference type="Gene3D" id="2.170.130.10">
    <property type="entry name" value="TonB-dependent receptor, plug domain"/>
    <property type="match status" value="1"/>
</dbReference>
<evidence type="ECO:0000256" key="12">
    <source>
        <dbReference type="SAM" id="MobiDB-lite"/>
    </source>
</evidence>
<evidence type="ECO:0000256" key="8">
    <source>
        <dbReference type="ARBA" id="ARBA00023237"/>
    </source>
</evidence>
<keyword evidence="17" id="KW-1185">Reference proteome</keyword>
<feature type="short sequence motif" description="TonB box" evidence="10">
    <location>
        <begin position="71"/>
        <end position="77"/>
    </location>
</feature>
<dbReference type="OrthoDB" id="6276154at2"/>
<evidence type="ECO:0000256" key="11">
    <source>
        <dbReference type="RuleBase" id="RU003357"/>
    </source>
</evidence>
<dbReference type="InterPro" id="IPR039426">
    <property type="entry name" value="TonB-dep_rcpt-like"/>
</dbReference>
<dbReference type="InterPro" id="IPR000531">
    <property type="entry name" value="Beta-barrel_TonB"/>
</dbReference>
<dbReference type="InterPro" id="IPR012910">
    <property type="entry name" value="Plug_dom"/>
</dbReference>
<dbReference type="InterPro" id="IPR037066">
    <property type="entry name" value="Plug_dom_sf"/>
</dbReference>
<evidence type="ECO:0000256" key="2">
    <source>
        <dbReference type="ARBA" id="ARBA00022448"/>
    </source>
</evidence>